<comment type="caution">
    <text evidence="3">The sequence shown here is derived from an EMBL/GenBank/DDBJ whole genome shotgun (WGS) entry which is preliminary data.</text>
</comment>
<keyword evidence="2" id="KW-0472">Membrane</keyword>
<dbReference type="AlphaFoldDB" id="A0AAW0PI57"/>
<gene>
    <name evidence="3" type="ORF">WMY93_005535</name>
</gene>
<feature type="compositionally biased region" description="Basic and acidic residues" evidence="1">
    <location>
        <begin position="172"/>
        <end position="183"/>
    </location>
</feature>
<sequence length="360" mass="39800">MSRPFDVAQCSDIQSQHRATKPRDKAPLCARKFLSFPERRTIQPRLAFVEVVFFSFTYWVDLPLIQVTHTSSALPFTVRGRIPIRQEFNLQLHAPSGLHHILRLTADVTQILPVFSVFEEVLWCDGRARGTTAHNGNSMSVLWAGNMRGPRFQTRVFGWVLVLILLSGLARTEEGAEPEKQEGSLDEEAEVEDLTTETQITAEDVEPVAAEQEGPLDDEEVEATEGTDDSEKGSDATPSPTLTGITVGVTGEEFGSGRSFGLGDENDTEGTASPADLDLDPLLIVIPVVVVVLIVSIIVCSTLIHRRLNSNTRHSEVSKEDQFLEGSSTEKVPMPMFEEDVPSVLELEMEDLDDWIQKDG</sequence>
<keyword evidence="4" id="KW-1185">Reference proteome</keyword>
<proteinExistence type="predicted"/>
<evidence type="ECO:0000256" key="2">
    <source>
        <dbReference type="SAM" id="Phobius"/>
    </source>
</evidence>
<reference evidence="4" key="1">
    <citation type="submission" date="2024-04" db="EMBL/GenBank/DDBJ databases">
        <title>Salinicola lusitanus LLJ914,a marine bacterium isolated from the Okinawa Trough.</title>
        <authorList>
            <person name="Li J."/>
        </authorList>
    </citation>
    <scope>NUCLEOTIDE SEQUENCE [LARGE SCALE GENOMIC DNA]</scope>
</reference>
<organism evidence="3 4">
    <name type="scientific">Mugilogobius chulae</name>
    <name type="common">yellowstripe goby</name>
    <dbReference type="NCBI Taxonomy" id="88201"/>
    <lineage>
        <taxon>Eukaryota</taxon>
        <taxon>Metazoa</taxon>
        <taxon>Chordata</taxon>
        <taxon>Craniata</taxon>
        <taxon>Vertebrata</taxon>
        <taxon>Euteleostomi</taxon>
        <taxon>Actinopterygii</taxon>
        <taxon>Neopterygii</taxon>
        <taxon>Teleostei</taxon>
        <taxon>Neoteleostei</taxon>
        <taxon>Acanthomorphata</taxon>
        <taxon>Gobiaria</taxon>
        <taxon>Gobiiformes</taxon>
        <taxon>Gobioidei</taxon>
        <taxon>Gobiidae</taxon>
        <taxon>Gobionellinae</taxon>
        <taxon>Mugilogobius</taxon>
    </lineage>
</organism>
<dbReference type="EMBL" id="JBBPFD010000004">
    <property type="protein sequence ID" value="KAK7929140.1"/>
    <property type="molecule type" value="Genomic_DNA"/>
</dbReference>
<feature type="region of interest" description="Disordered" evidence="1">
    <location>
        <begin position="172"/>
        <end position="275"/>
    </location>
</feature>
<name>A0AAW0PI57_9GOBI</name>
<keyword evidence="2" id="KW-1133">Transmembrane helix</keyword>
<dbReference type="InterPro" id="IPR053087">
    <property type="entry name" value="TMEM154-like"/>
</dbReference>
<feature type="compositionally biased region" description="Acidic residues" evidence="1">
    <location>
        <begin position="214"/>
        <end position="228"/>
    </location>
</feature>
<protein>
    <recommendedName>
        <fullName evidence="5">Transmembrane protein 154</fullName>
    </recommendedName>
</protein>
<dbReference type="Proteomes" id="UP001460270">
    <property type="component" value="Unassembled WGS sequence"/>
</dbReference>
<dbReference type="Pfam" id="PF15102">
    <property type="entry name" value="TMEM154"/>
    <property type="match status" value="1"/>
</dbReference>
<dbReference type="PANTHER" id="PTHR36526">
    <property type="entry name" value="TRANSMEMBRANE PROTEIN 154"/>
    <property type="match status" value="1"/>
</dbReference>
<dbReference type="PANTHER" id="PTHR36526:SF1">
    <property type="entry name" value="TRANSMEMBRANE PROTEIN 154"/>
    <property type="match status" value="1"/>
</dbReference>
<feature type="transmembrane region" description="Helical" evidence="2">
    <location>
        <begin position="282"/>
        <end position="304"/>
    </location>
</feature>
<accession>A0AAW0PI57</accession>
<evidence type="ECO:0000256" key="1">
    <source>
        <dbReference type="SAM" id="MobiDB-lite"/>
    </source>
</evidence>
<evidence type="ECO:0000313" key="4">
    <source>
        <dbReference type="Proteomes" id="UP001460270"/>
    </source>
</evidence>
<feature type="compositionally biased region" description="Acidic residues" evidence="1">
    <location>
        <begin position="184"/>
        <end position="195"/>
    </location>
</feature>
<evidence type="ECO:0000313" key="3">
    <source>
        <dbReference type="EMBL" id="KAK7929140.1"/>
    </source>
</evidence>
<keyword evidence="2" id="KW-0812">Transmembrane</keyword>
<dbReference type="InterPro" id="IPR028064">
    <property type="entry name" value="TMEM154"/>
</dbReference>
<evidence type="ECO:0008006" key="5">
    <source>
        <dbReference type="Google" id="ProtNLM"/>
    </source>
</evidence>